<sequence length="295" mass="32533">MFSFRFLVLSVASVLGVFLLLASGEYATARPSRRTRDIAYLATTASEFDAERHRLDVYAPRKSAAPRPVVVFIHGGSWNSGDKNTYSFIGRRLAKQGVVAVIINYRLAPTVEVPAMAADCAHAVQWTRQHIGEYGGDPSRLFVMGHSAGAGLAALLATDNELFAKLGLATNPVRGAILDDPAGLNMYTYLQKMEYPGDAQYLVPFGHNQQVWRSVSPYYHLTASSPPFLMFVGGDTYPSIKNSSAEFRKRLQELGFQPGFTVLPGKKHIPMVLQLYWQNNVIYKQLLPFVGAASQ</sequence>
<dbReference type="InterPro" id="IPR050300">
    <property type="entry name" value="GDXG_lipolytic_enzyme"/>
</dbReference>
<dbReference type="RefSeq" id="WP_139515549.1">
    <property type="nucleotide sequence ID" value="NZ_CP040896.1"/>
</dbReference>
<name>A0A5B7ZYT7_9BACT</name>
<dbReference type="Gene3D" id="3.40.50.1820">
    <property type="entry name" value="alpha/beta hydrolase"/>
    <property type="match status" value="1"/>
</dbReference>
<protein>
    <submittedName>
        <fullName evidence="3">Alpha/beta hydrolase</fullName>
    </submittedName>
</protein>
<dbReference type="InterPro" id="IPR029058">
    <property type="entry name" value="AB_hydrolase_fold"/>
</dbReference>
<evidence type="ECO:0000313" key="3">
    <source>
        <dbReference type="EMBL" id="QDA60371.1"/>
    </source>
</evidence>
<dbReference type="OrthoDB" id="9777975at2"/>
<gene>
    <name evidence="3" type="ORF">FHG12_09740</name>
</gene>
<dbReference type="PANTHER" id="PTHR48081:SF33">
    <property type="entry name" value="KYNURENINE FORMAMIDASE"/>
    <property type="match status" value="1"/>
</dbReference>
<reference evidence="3 4" key="1">
    <citation type="submission" date="2019-06" db="EMBL/GenBank/DDBJ databases">
        <authorList>
            <person name="Srinivasan S."/>
        </authorList>
    </citation>
    <scope>NUCLEOTIDE SEQUENCE [LARGE SCALE GENOMIC DNA]</scope>
    <source>
        <strain evidence="3 4">17J68-5</strain>
    </source>
</reference>
<dbReference type="PANTHER" id="PTHR48081">
    <property type="entry name" value="AB HYDROLASE SUPERFAMILY PROTEIN C4A8.06C"/>
    <property type="match status" value="1"/>
</dbReference>
<dbReference type="AlphaFoldDB" id="A0A5B7ZYT7"/>
<evidence type="ECO:0000256" key="1">
    <source>
        <dbReference type="ARBA" id="ARBA00022801"/>
    </source>
</evidence>
<dbReference type="SUPFAM" id="SSF53474">
    <property type="entry name" value="alpha/beta-Hydrolases"/>
    <property type="match status" value="1"/>
</dbReference>
<keyword evidence="4" id="KW-1185">Reference proteome</keyword>
<keyword evidence="1 3" id="KW-0378">Hydrolase</keyword>
<dbReference type="InterPro" id="IPR049492">
    <property type="entry name" value="BD-FAE-like_dom"/>
</dbReference>
<dbReference type="EMBL" id="CP040896">
    <property type="protein sequence ID" value="QDA60371.1"/>
    <property type="molecule type" value="Genomic_DNA"/>
</dbReference>
<proteinExistence type="predicted"/>
<organism evidence="3 4">
    <name type="scientific">Hymenobacter jejuensis</name>
    <dbReference type="NCBI Taxonomy" id="2502781"/>
    <lineage>
        <taxon>Bacteria</taxon>
        <taxon>Pseudomonadati</taxon>
        <taxon>Bacteroidota</taxon>
        <taxon>Cytophagia</taxon>
        <taxon>Cytophagales</taxon>
        <taxon>Hymenobacteraceae</taxon>
        <taxon>Hymenobacter</taxon>
    </lineage>
</organism>
<dbReference type="Pfam" id="PF20434">
    <property type="entry name" value="BD-FAE"/>
    <property type="match status" value="1"/>
</dbReference>
<dbReference type="GO" id="GO:0016787">
    <property type="term" value="F:hydrolase activity"/>
    <property type="evidence" value="ECO:0007669"/>
    <property type="project" value="UniProtKB-KW"/>
</dbReference>
<dbReference type="KEGG" id="hyj:FHG12_09740"/>
<evidence type="ECO:0000259" key="2">
    <source>
        <dbReference type="Pfam" id="PF20434"/>
    </source>
</evidence>
<evidence type="ECO:0000313" key="4">
    <source>
        <dbReference type="Proteomes" id="UP000305398"/>
    </source>
</evidence>
<feature type="domain" description="BD-FAE-like" evidence="2">
    <location>
        <begin position="55"/>
        <end position="234"/>
    </location>
</feature>
<accession>A0A5B7ZYT7</accession>
<dbReference type="Proteomes" id="UP000305398">
    <property type="component" value="Chromosome"/>
</dbReference>